<dbReference type="Gene3D" id="3.30.70.270">
    <property type="match status" value="1"/>
</dbReference>
<dbReference type="Gene3D" id="3.30.1490.100">
    <property type="entry name" value="DNA polymerase, Y-family, little finger domain"/>
    <property type="match status" value="1"/>
</dbReference>
<dbReference type="GO" id="GO:0003887">
    <property type="term" value="F:DNA-directed DNA polymerase activity"/>
    <property type="evidence" value="ECO:0007669"/>
    <property type="project" value="UniProtKB-EC"/>
</dbReference>
<dbReference type="PANTHER" id="PTHR11076:SF33">
    <property type="entry name" value="DNA POLYMERASE KAPPA"/>
    <property type="match status" value="1"/>
</dbReference>
<comment type="similarity">
    <text evidence="1 4">Belongs to the DNA polymerase type-Y family.</text>
</comment>
<dbReference type="PANTHER" id="PTHR11076">
    <property type="entry name" value="DNA REPAIR POLYMERASE UMUC / TRANSFERASE FAMILY MEMBER"/>
    <property type="match status" value="1"/>
</dbReference>
<evidence type="ECO:0000256" key="1">
    <source>
        <dbReference type="ARBA" id="ARBA00010945"/>
    </source>
</evidence>
<keyword evidence="4" id="KW-0479">Metal-binding</keyword>
<dbReference type="PROSITE" id="PS50173">
    <property type="entry name" value="UMUC"/>
    <property type="match status" value="1"/>
</dbReference>
<accession>A0ABY2S874</accession>
<dbReference type="InterPro" id="IPR022880">
    <property type="entry name" value="DNApol_IV"/>
</dbReference>
<dbReference type="Gene3D" id="1.10.150.20">
    <property type="entry name" value="5' to 3' exonuclease, C-terminal subdomain"/>
    <property type="match status" value="1"/>
</dbReference>
<feature type="active site" evidence="4">
    <location>
        <position position="141"/>
    </location>
</feature>
<evidence type="ECO:0000256" key="2">
    <source>
        <dbReference type="ARBA" id="ARBA00025589"/>
    </source>
</evidence>
<comment type="caution">
    <text evidence="6">The sequence shown here is derived from an EMBL/GenBank/DDBJ whole genome shotgun (WGS) entry which is preliminary data.</text>
</comment>
<keyword evidence="4" id="KW-0235">DNA replication</keyword>
<comment type="function">
    <text evidence="2 4">Poorly processive, error-prone DNA polymerase involved in untargeted mutagenesis. Copies undamaged DNA at stalled replication forks, which arise in vivo from mismatched or misaligned primer ends. These misaligned primers can be extended by PolIV. Exhibits no 3'-5' exonuclease (proofreading) activity. May be involved in translesional synthesis, in conjunction with the beta clamp from PolIII.</text>
</comment>
<keyword evidence="4" id="KW-0227">DNA damage</keyword>
<dbReference type="InterPro" id="IPR043128">
    <property type="entry name" value="Rev_trsase/Diguanyl_cyclase"/>
</dbReference>
<dbReference type="EMBL" id="SWMS01000004">
    <property type="protein sequence ID" value="TKG71822.1"/>
    <property type="molecule type" value="Genomic_DNA"/>
</dbReference>
<gene>
    <name evidence="4" type="primary">dinB</name>
    <name evidence="6" type="ORF">FCN18_10025</name>
</gene>
<proteinExistence type="inferred from homology"/>
<evidence type="ECO:0000256" key="4">
    <source>
        <dbReference type="HAMAP-Rule" id="MF_01113"/>
    </source>
</evidence>
<dbReference type="EC" id="2.7.7.7" evidence="4"/>
<dbReference type="CDD" id="cd03586">
    <property type="entry name" value="PolY_Pol_IV_kappa"/>
    <property type="match status" value="1"/>
</dbReference>
<dbReference type="Gene3D" id="3.40.1170.60">
    <property type="match status" value="1"/>
</dbReference>
<dbReference type="InterPro" id="IPR001126">
    <property type="entry name" value="UmuC"/>
</dbReference>
<keyword evidence="4" id="KW-0238">DNA-binding</keyword>
<feature type="site" description="Substrate discrimination" evidence="4">
    <location>
        <position position="48"/>
    </location>
</feature>
<feature type="binding site" evidence="4">
    <location>
        <position position="43"/>
    </location>
    <ligand>
        <name>Mg(2+)</name>
        <dbReference type="ChEBI" id="CHEBI:18420"/>
    </ligand>
</feature>
<dbReference type="Pfam" id="PF00817">
    <property type="entry name" value="IMS"/>
    <property type="match status" value="1"/>
</dbReference>
<keyword evidence="4" id="KW-0234">DNA repair</keyword>
<evidence type="ECO:0000259" key="5">
    <source>
        <dbReference type="PROSITE" id="PS50173"/>
    </source>
</evidence>
<evidence type="ECO:0000313" key="6">
    <source>
        <dbReference type="EMBL" id="TKG71822.1"/>
    </source>
</evidence>
<dbReference type="InterPro" id="IPR050116">
    <property type="entry name" value="DNA_polymerase-Y"/>
</dbReference>
<dbReference type="Proteomes" id="UP000309992">
    <property type="component" value="Unassembled WGS sequence"/>
</dbReference>
<protein>
    <recommendedName>
        <fullName evidence="4">DNA polymerase IV</fullName>
        <shortName evidence="4">Pol IV</shortName>
        <ecNumber evidence="4">2.7.7.7</ecNumber>
    </recommendedName>
</protein>
<keyword evidence="4" id="KW-0239">DNA-directed DNA polymerase</keyword>
<sequence>MPASTAYPPPPGPYASHWPGIRRGHILDTVTTPSTSDWVLHVDLDQFIAAVEIARHPELKGRPVVVGGQGDPTQRAVVATASYEAREFGVHSGMPLRTAAKRCPDAVFLPSDPPAYEAVSERVMAALRELPVVVEVMGWDEAFLGLSTDDPEAFAAEVQRAVRDETGLSCSVGIGDNKARAKIATGFAKPAGIYRLTSENWVPVMANRPPDALWGIGGRTTKKLAEVGITTVGELAAADPEQLAARFGPTMGPYFRILAHGAGDREVTATPYIARSRSRETTFQENLTDRAEIEQKVRELARRVAEDVLAEGRPAARVGVKVRFAPFITQMRSVTLEHRTSDAAELERAALTVLNRFELSRPVRLLGVRADFDRT</sequence>
<comment type="catalytic activity">
    <reaction evidence="3 4">
        <text>DNA(n) + a 2'-deoxyribonucleoside 5'-triphosphate = DNA(n+1) + diphosphate</text>
        <dbReference type="Rhea" id="RHEA:22508"/>
        <dbReference type="Rhea" id="RHEA-COMP:17339"/>
        <dbReference type="Rhea" id="RHEA-COMP:17340"/>
        <dbReference type="ChEBI" id="CHEBI:33019"/>
        <dbReference type="ChEBI" id="CHEBI:61560"/>
        <dbReference type="ChEBI" id="CHEBI:173112"/>
        <dbReference type="EC" id="2.7.7.7"/>
    </reaction>
</comment>
<name>A0ABY2S874_9PSEU</name>
<keyword evidence="4 6" id="KW-0548">Nucleotidyltransferase</keyword>
<comment type="cofactor">
    <cofactor evidence="4">
        <name>Mg(2+)</name>
        <dbReference type="ChEBI" id="CHEBI:18420"/>
    </cofactor>
    <text evidence="4">Binds 2 magnesium ions per subunit.</text>
</comment>
<dbReference type="InterPro" id="IPR017961">
    <property type="entry name" value="DNA_pol_Y-fam_little_finger"/>
</dbReference>
<organism evidence="6 7">
    <name type="scientific">Prauserella endophytica</name>
    <dbReference type="NCBI Taxonomy" id="1592324"/>
    <lineage>
        <taxon>Bacteria</taxon>
        <taxon>Bacillati</taxon>
        <taxon>Actinomycetota</taxon>
        <taxon>Actinomycetes</taxon>
        <taxon>Pseudonocardiales</taxon>
        <taxon>Pseudonocardiaceae</taxon>
        <taxon>Prauserella</taxon>
        <taxon>Prauserella coralliicola group</taxon>
    </lineage>
</organism>
<reference evidence="6 7" key="1">
    <citation type="journal article" date="2015" name="Antonie Van Leeuwenhoek">
        <title>Prauserella endophytica sp. nov., an endophytic actinobacterium isolated from Tamarix taklamakanensis.</title>
        <authorList>
            <person name="Liu J.M."/>
            <person name="Habden X."/>
            <person name="Guo L."/>
            <person name="Tuo L."/>
            <person name="Jiang Z.K."/>
            <person name="Liu S.W."/>
            <person name="Liu X.F."/>
            <person name="Chen L."/>
            <person name="Li R.F."/>
            <person name="Zhang Y.Q."/>
            <person name="Sun C.H."/>
        </authorList>
    </citation>
    <scope>NUCLEOTIDE SEQUENCE [LARGE SCALE GENOMIC DNA]</scope>
    <source>
        <strain evidence="6 7">CGMCC 4.7182</strain>
    </source>
</reference>
<dbReference type="NCBIfam" id="NF002883">
    <property type="entry name" value="PRK03352.1"/>
    <property type="match status" value="1"/>
</dbReference>
<keyword evidence="4" id="KW-0963">Cytoplasm</keyword>
<keyword evidence="4" id="KW-0460">Magnesium</keyword>
<dbReference type="InterPro" id="IPR043502">
    <property type="entry name" value="DNA/RNA_pol_sf"/>
</dbReference>
<dbReference type="InterPro" id="IPR036775">
    <property type="entry name" value="DNA_pol_Y-fam_lit_finger_sf"/>
</dbReference>
<keyword evidence="7" id="KW-1185">Reference proteome</keyword>
<feature type="domain" description="UmuC" evidence="5">
    <location>
        <begin position="39"/>
        <end position="217"/>
    </location>
</feature>
<dbReference type="SUPFAM" id="SSF56672">
    <property type="entry name" value="DNA/RNA polymerases"/>
    <property type="match status" value="1"/>
</dbReference>
<dbReference type="SUPFAM" id="SSF100879">
    <property type="entry name" value="Lesion bypass DNA polymerase (Y-family), little finger domain"/>
    <property type="match status" value="1"/>
</dbReference>
<comment type="subcellular location">
    <subcellularLocation>
        <location evidence="4">Cytoplasm</location>
    </subcellularLocation>
</comment>
<keyword evidence="4" id="KW-0515">Mutator protein</keyword>
<comment type="subunit">
    <text evidence="4">Monomer.</text>
</comment>
<dbReference type="Pfam" id="PF11799">
    <property type="entry name" value="IMS_C"/>
    <property type="match status" value="1"/>
</dbReference>
<dbReference type="HAMAP" id="MF_01113">
    <property type="entry name" value="DNApol_IV"/>
    <property type="match status" value="1"/>
</dbReference>
<evidence type="ECO:0000256" key="3">
    <source>
        <dbReference type="ARBA" id="ARBA00049244"/>
    </source>
</evidence>
<evidence type="ECO:0000313" key="7">
    <source>
        <dbReference type="Proteomes" id="UP000309992"/>
    </source>
</evidence>
<feature type="binding site" evidence="4">
    <location>
        <position position="140"/>
    </location>
    <ligand>
        <name>Mg(2+)</name>
        <dbReference type="ChEBI" id="CHEBI:18420"/>
    </ligand>
</feature>
<keyword evidence="4 6" id="KW-0808">Transferase</keyword>